<dbReference type="InterPro" id="IPR006076">
    <property type="entry name" value="FAD-dep_OxRdtase"/>
</dbReference>
<dbReference type="InterPro" id="IPR036188">
    <property type="entry name" value="FAD/NAD-bd_sf"/>
</dbReference>
<organism evidence="3 4">
    <name type="scientific">Streptomyces djakartensis</name>
    <dbReference type="NCBI Taxonomy" id="68193"/>
    <lineage>
        <taxon>Bacteria</taxon>
        <taxon>Bacillati</taxon>
        <taxon>Actinomycetota</taxon>
        <taxon>Actinomycetes</taxon>
        <taxon>Kitasatosporales</taxon>
        <taxon>Streptomycetaceae</taxon>
        <taxon>Streptomyces</taxon>
    </lineage>
</organism>
<dbReference type="PANTHER" id="PTHR13847">
    <property type="entry name" value="SARCOSINE DEHYDROGENASE-RELATED"/>
    <property type="match status" value="1"/>
</dbReference>
<dbReference type="Gene3D" id="3.50.50.60">
    <property type="entry name" value="FAD/NAD(P)-binding domain"/>
    <property type="match status" value="1"/>
</dbReference>
<dbReference type="RefSeq" id="WP_229863958.1">
    <property type="nucleotide sequence ID" value="NZ_BMWE01000001.1"/>
</dbReference>
<dbReference type="Proteomes" id="UP000653308">
    <property type="component" value="Unassembled WGS sequence"/>
</dbReference>
<evidence type="ECO:0000259" key="2">
    <source>
        <dbReference type="Pfam" id="PF01266"/>
    </source>
</evidence>
<feature type="region of interest" description="Disordered" evidence="1">
    <location>
        <begin position="1"/>
        <end position="31"/>
    </location>
</feature>
<proteinExistence type="predicted"/>
<dbReference type="Pfam" id="PF01266">
    <property type="entry name" value="DAO"/>
    <property type="match status" value="1"/>
</dbReference>
<dbReference type="PANTHER" id="PTHR13847:SF281">
    <property type="entry name" value="FAD DEPENDENT OXIDOREDUCTASE DOMAIN-CONTAINING PROTEIN"/>
    <property type="match status" value="1"/>
</dbReference>
<reference evidence="4" key="1">
    <citation type="journal article" date="2019" name="Int. J. Syst. Evol. Microbiol.">
        <title>The Global Catalogue of Microorganisms (GCM) 10K type strain sequencing project: providing services to taxonomists for standard genome sequencing and annotation.</title>
        <authorList>
            <consortium name="The Broad Institute Genomics Platform"/>
            <consortium name="The Broad Institute Genome Sequencing Center for Infectious Disease"/>
            <person name="Wu L."/>
            <person name="Ma J."/>
        </authorList>
    </citation>
    <scope>NUCLEOTIDE SEQUENCE [LARGE SCALE GENOMIC DNA]</scope>
    <source>
        <strain evidence="4">JCM 4957</strain>
    </source>
</reference>
<evidence type="ECO:0000313" key="4">
    <source>
        <dbReference type="Proteomes" id="UP000653308"/>
    </source>
</evidence>
<name>A0ABQ2Z366_9ACTN</name>
<gene>
    <name evidence="3" type="ORF">GCM10010384_00920</name>
</gene>
<dbReference type="SUPFAM" id="SSF51905">
    <property type="entry name" value="FAD/NAD(P)-binding domain"/>
    <property type="match status" value="1"/>
</dbReference>
<dbReference type="Gene3D" id="3.30.9.10">
    <property type="entry name" value="D-Amino Acid Oxidase, subunit A, domain 2"/>
    <property type="match status" value="1"/>
</dbReference>
<sequence>MTRPPAGRPCWRGPDPAMTAPSGDEPAPPPARGLLEADVTVVGAGLAGLSTAYHLAERDPSLDILVVDAEGPAAGASGRGTGLLGPRVGPPVDQAVRRFGPDTARRMYTASVEAVEQVIELCARLGVATSCRTGEQVVATRTADGLATLARQAAAYRELGLDVPALSAADIRDRVDVPFHAGLLYRAATLDPAALTGALARACAAKGVRFLGNSPLLALRPGESAAETRLVFPGGMVRTRKAVLAVNAAAGALGLPVGTVLPLLVHAIATAPLPADAQEALGGRTGCALIDAHPLAPYFRLTHDGRLVLGGGRPLLAPVADDSGSAAVWRGLEERLRGLHPALAEVEVTHRWAGQIGMTTDGLPVVGPLADRPDVWYLGGCCGHGLAMSVAHGAHVAKALTGDVPDRLPWHRSRAPRLPLPRPARPLLGAALGLMERGARRAA</sequence>
<protein>
    <submittedName>
        <fullName evidence="3">Oxidoreductase</fullName>
    </submittedName>
</protein>
<evidence type="ECO:0000313" key="3">
    <source>
        <dbReference type="EMBL" id="GGY01232.1"/>
    </source>
</evidence>
<accession>A0ABQ2Z366</accession>
<feature type="domain" description="FAD dependent oxidoreductase" evidence="2">
    <location>
        <begin position="38"/>
        <end position="398"/>
    </location>
</feature>
<evidence type="ECO:0000256" key="1">
    <source>
        <dbReference type="SAM" id="MobiDB-lite"/>
    </source>
</evidence>
<comment type="caution">
    <text evidence="3">The sequence shown here is derived from an EMBL/GenBank/DDBJ whole genome shotgun (WGS) entry which is preliminary data.</text>
</comment>
<keyword evidence="4" id="KW-1185">Reference proteome</keyword>
<dbReference type="EMBL" id="BMWE01000001">
    <property type="protein sequence ID" value="GGY01232.1"/>
    <property type="molecule type" value="Genomic_DNA"/>
</dbReference>